<dbReference type="Proteomes" id="UP001328733">
    <property type="component" value="Unassembled WGS sequence"/>
</dbReference>
<comment type="caution">
    <text evidence="1">The sequence shown here is derived from an EMBL/GenBank/DDBJ whole genome shotgun (WGS) entry which is preliminary data.</text>
</comment>
<evidence type="ECO:0000313" key="2">
    <source>
        <dbReference type="Proteomes" id="UP001328733"/>
    </source>
</evidence>
<keyword evidence="2" id="KW-1185">Reference proteome</keyword>
<name>A0AAW9R119_9CHRO</name>
<keyword evidence="1" id="KW-0378">Hydrolase</keyword>
<protein>
    <submittedName>
        <fullName evidence="1">Aspartyl protease</fullName>
    </submittedName>
</protein>
<dbReference type="AlphaFoldDB" id="A0AAW9R119"/>
<dbReference type="GO" id="GO:0008233">
    <property type="term" value="F:peptidase activity"/>
    <property type="evidence" value="ECO:0007669"/>
    <property type="project" value="UniProtKB-KW"/>
</dbReference>
<dbReference type="RefSeq" id="WP_332866940.1">
    <property type="nucleotide sequence ID" value="NZ_JBAFSM010000049.1"/>
</dbReference>
<organism evidence="1 2">
    <name type="scientific">Pannus brasiliensis CCIBt3594</name>
    <dbReference type="NCBI Taxonomy" id="1427578"/>
    <lineage>
        <taxon>Bacteria</taxon>
        <taxon>Bacillati</taxon>
        <taxon>Cyanobacteriota</taxon>
        <taxon>Cyanophyceae</taxon>
        <taxon>Oscillatoriophycideae</taxon>
        <taxon>Chroococcales</taxon>
        <taxon>Microcystaceae</taxon>
        <taxon>Pannus</taxon>
    </lineage>
</organism>
<reference evidence="1 2" key="1">
    <citation type="submission" date="2024-01" db="EMBL/GenBank/DDBJ databases">
        <title>Genomic insights into the taxonomy and metabolism of the cyanobacterium Pannus brasiliensis CCIBt3594.</title>
        <authorList>
            <person name="Machado M."/>
            <person name="Botero N.B."/>
            <person name="Andreote A.P.D."/>
            <person name="Feitosa A.M.T."/>
            <person name="Popin R."/>
            <person name="Sivonen K."/>
            <person name="Fiore M.F."/>
        </authorList>
    </citation>
    <scope>NUCLEOTIDE SEQUENCE [LARGE SCALE GENOMIC DNA]</scope>
    <source>
        <strain evidence="1 2">CCIBt3594</strain>
    </source>
</reference>
<sequence length="124" mass="13875">MSAGFFGDDGELYFDLDLITGSGEIITVSSLLDTGFTDWLALNVQDAEELEWTLLERREMATAPGEGEFFIYEGRVVFDGEESIVPVVVGDGISGVLLGLKWLDERRLIVDRKKNRLILERSDD</sequence>
<proteinExistence type="predicted"/>
<accession>A0AAW9R119</accession>
<dbReference type="GO" id="GO:0006508">
    <property type="term" value="P:proteolysis"/>
    <property type="evidence" value="ECO:0007669"/>
    <property type="project" value="UniProtKB-KW"/>
</dbReference>
<dbReference type="EMBL" id="JBAFSM010000049">
    <property type="protein sequence ID" value="MEG3439454.1"/>
    <property type="molecule type" value="Genomic_DNA"/>
</dbReference>
<keyword evidence="1" id="KW-0645">Protease</keyword>
<gene>
    <name evidence="1" type="ORF">V0288_20170</name>
</gene>
<evidence type="ECO:0000313" key="1">
    <source>
        <dbReference type="EMBL" id="MEG3439454.1"/>
    </source>
</evidence>